<dbReference type="Gene3D" id="1.10.390.10">
    <property type="entry name" value="Neutral Protease Domain 2"/>
    <property type="match status" value="1"/>
</dbReference>
<reference evidence="2" key="1">
    <citation type="submission" date="2018-06" db="EMBL/GenBank/DDBJ databases">
        <authorList>
            <person name="Zhirakovskaya E."/>
        </authorList>
    </citation>
    <scope>NUCLEOTIDE SEQUENCE</scope>
</reference>
<dbReference type="EMBL" id="UOFR01000027">
    <property type="protein sequence ID" value="VAW94421.1"/>
    <property type="molecule type" value="Genomic_DNA"/>
</dbReference>
<dbReference type="AlphaFoldDB" id="A0A3B0ZRU3"/>
<organism evidence="2">
    <name type="scientific">hydrothermal vent metagenome</name>
    <dbReference type="NCBI Taxonomy" id="652676"/>
    <lineage>
        <taxon>unclassified sequences</taxon>
        <taxon>metagenomes</taxon>
        <taxon>ecological metagenomes</taxon>
    </lineage>
</organism>
<sequence>MPLRTLYRLILIIPLFSPFLLLASNLTDHIKHNDQTVTIFYQTPMVKSEREITYRWLSTVSSALRNVYGEFPKDYFTITIKHNSNRTGPVPWGHVERSRPNNVFLIINPELGFDALINDWTLYHEFAHLLIPYQGHGDKWFSEGLATYYQNIIQMRAGFFDKTQMWKRIIAGFKRGKNQQRRDHVNLTDVSKRMRETRQFMRIHWSGVLYWLNIDVELRKQNKGTLDSALKQLKACCESRSMSARAIALKLDQLTGTIIFTSLFDEYRLTYQIPDYDSILSDLGVNQYPETGEIYFNDRAPLSKIRKQLSVNPALTEKAVKL</sequence>
<gene>
    <name evidence="2" type="ORF">MNBD_GAMMA21-2607</name>
</gene>
<feature type="domain" description="Peptidase M61 catalytic" evidence="1">
    <location>
        <begin position="139"/>
        <end position="194"/>
    </location>
</feature>
<dbReference type="InterPro" id="IPR007963">
    <property type="entry name" value="Peptidase_M61_catalytic"/>
</dbReference>
<proteinExistence type="predicted"/>
<accession>A0A3B0ZRU3</accession>
<dbReference type="SUPFAM" id="SSF55486">
    <property type="entry name" value="Metalloproteases ('zincins'), catalytic domain"/>
    <property type="match status" value="1"/>
</dbReference>
<dbReference type="InterPro" id="IPR027268">
    <property type="entry name" value="Peptidase_M4/M1_CTD_sf"/>
</dbReference>
<protein>
    <recommendedName>
        <fullName evidence="1">Peptidase M61 catalytic domain-containing protein</fullName>
    </recommendedName>
</protein>
<evidence type="ECO:0000313" key="2">
    <source>
        <dbReference type="EMBL" id="VAW94421.1"/>
    </source>
</evidence>
<evidence type="ECO:0000259" key="1">
    <source>
        <dbReference type="Pfam" id="PF05299"/>
    </source>
</evidence>
<name>A0A3B0ZRU3_9ZZZZ</name>
<dbReference type="Pfam" id="PF05299">
    <property type="entry name" value="Peptidase_M61"/>
    <property type="match status" value="1"/>
</dbReference>